<keyword evidence="10" id="KW-0472">Membrane</keyword>
<dbReference type="PANTHER" id="PTHR12878">
    <property type="entry name" value="NADH-UBIQUINONE OXIDOREDUCTASE B8 SUBUNIT"/>
    <property type="match status" value="1"/>
</dbReference>
<gene>
    <name evidence="14" type="ORF">EB796_006737</name>
</gene>
<comment type="function">
    <text evidence="1">Accessory subunit of the mitochondrial membrane respiratory chain NADH dehydrogenase (Complex I), that is believed not to be involved in catalysis. Complex I functions in the transfer of electrons from NADH to the respiratory chain. The immediate electron acceptor for the enzyme is believed to be ubiquinone.</text>
</comment>
<dbReference type="SUPFAM" id="SSF52833">
    <property type="entry name" value="Thioredoxin-like"/>
    <property type="match status" value="1"/>
</dbReference>
<comment type="caution">
    <text evidence="14">The sequence shown here is derived from an EMBL/GenBank/DDBJ whole genome shotgun (WGS) entry which is preliminary data.</text>
</comment>
<evidence type="ECO:0000313" key="15">
    <source>
        <dbReference type="Proteomes" id="UP000593567"/>
    </source>
</evidence>
<sequence>MAASNVLRDFIKKNFVSIKKVNPSTPILVRECSGIPPKIWARYEFGEEASVLVSDKTSDQVLKHIEELSLK</sequence>
<evidence type="ECO:0000259" key="13">
    <source>
        <dbReference type="SMART" id="SM00916"/>
    </source>
</evidence>
<name>A0A7J7K8J1_BUGNE</name>
<evidence type="ECO:0000256" key="2">
    <source>
        <dbReference type="ARBA" id="ARBA00004443"/>
    </source>
</evidence>
<evidence type="ECO:0000256" key="3">
    <source>
        <dbReference type="ARBA" id="ARBA00008939"/>
    </source>
</evidence>
<accession>A0A7J7K8J1</accession>
<keyword evidence="6" id="KW-0679">Respiratory chain</keyword>
<evidence type="ECO:0000256" key="11">
    <source>
        <dbReference type="ARBA" id="ARBA00031441"/>
    </source>
</evidence>
<keyword evidence="9" id="KW-0496">Mitochondrion</keyword>
<evidence type="ECO:0000256" key="7">
    <source>
        <dbReference type="ARBA" id="ARBA00022792"/>
    </source>
</evidence>
<proteinExistence type="inferred from homology"/>
<dbReference type="PANTHER" id="PTHR12878:SF0">
    <property type="entry name" value="NADH DEHYDROGENASE [UBIQUINONE] 1 ALPHA SUBCOMPLEX SUBUNIT 2"/>
    <property type="match status" value="1"/>
</dbReference>
<comment type="subcellular location">
    <subcellularLocation>
        <location evidence="2">Mitochondrion inner membrane</location>
        <topology evidence="2">Peripheral membrane protein</topology>
        <orientation evidence="2">Matrix side</orientation>
    </subcellularLocation>
</comment>
<dbReference type="AlphaFoldDB" id="A0A7J7K8J1"/>
<dbReference type="GO" id="GO:0005743">
    <property type="term" value="C:mitochondrial inner membrane"/>
    <property type="evidence" value="ECO:0007669"/>
    <property type="project" value="UniProtKB-SubCell"/>
</dbReference>
<keyword evidence="8" id="KW-0249">Electron transport</keyword>
<keyword evidence="5" id="KW-0813">Transport</keyword>
<dbReference type="SMART" id="SM00916">
    <property type="entry name" value="L51_S25_CI-B8"/>
    <property type="match status" value="1"/>
</dbReference>
<dbReference type="InterPro" id="IPR036249">
    <property type="entry name" value="Thioredoxin-like_sf"/>
</dbReference>
<evidence type="ECO:0000256" key="8">
    <source>
        <dbReference type="ARBA" id="ARBA00022982"/>
    </source>
</evidence>
<evidence type="ECO:0000256" key="1">
    <source>
        <dbReference type="ARBA" id="ARBA00003195"/>
    </source>
</evidence>
<dbReference type="PIRSF" id="PIRSF005822">
    <property type="entry name" value="NDUA2"/>
    <property type="match status" value="1"/>
</dbReference>
<dbReference type="Pfam" id="PF05047">
    <property type="entry name" value="L51_S25_CI-B8"/>
    <property type="match status" value="1"/>
</dbReference>
<dbReference type="EMBL" id="VXIV02000963">
    <property type="protein sequence ID" value="KAF6034949.1"/>
    <property type="molecule type" value="Genomic_DNA"/>
</dbReference>
<organism evidence="14 15">
    <name type="scientific">Bugula neritina</name>
    <name type="common">Brown bryozoan</name>
    <name type="synonym">Sertularia neritina</name>
    <dbReference type="NCBI Taxonomy" id="10212"/>
    <lineage>
        <taxon>Eukaryota</taxon>
        <taxon>Metazoa</taxon>
        <taxon>Spiralia</taxon>
        <taxon>Lophotrochozoa</taxon>
        <taxon>Bryozoa</taxon>
        <taxon>Gymnolaemata</taxon>
        <taxon>Cheilostomatida</taxon>
        <taxon>Flustrina</taxon>
        <taxon>Buguloidea</taxon>
        <taxon>Bugulidae</taxon>
        <taxon>Bugula</taxon>
    </lineage>
</organism>
<evidence type="ECO:0000256" key="6">
    <source>
        <dbReference type="ARBA" id="ARBA00022660"/>
    </source>
</evidence>
<keyword evidence="7" id="KW-0999">Mitochondrion inner membrane</keyword>
<evidence type="ECO:0000256" key="5">
    <source>
        <dbReference type="ARBA" id="ARBA00022448"/>
    </source>
</evidence>
<feature type="domain" description="Ribosomal protein/NADH dehydrogenase" evidence="13">
    <location>
        <begin position="2"/>
        <end position="71"/>
    </location>
</feature>
<evidence type="ECO:0000256" key="12">
    <source>
        <dbReference type="ARBA" id="ARBA00032513"/>
    </source>
</evidence>
<evidence type="ECO:0000256" key="10">
    <source>
        <dbReference type="ARBA" id="ARBA00023136"/>
    </source>
</evidence>
<comment type="similarity">
    <text evidence="3">Belongs to the complex I NDUFA2 subunit family.</text>
</comment>
<dbReference type="Gene3D" id="3.40.30.10">
    <property type="entry name" value="Glutaredoxin"/>
    <property type="match status" value="1"/>
</dbReference>
<evidence type="ECO:0000256" key="4">
    <source>
        <dbReference type="ARBA" id="ARBA00016394"/>
    </source>
</evidence>
<protein>
    <recommendedName>
        <fullName evidence="4">NADH dehydrogenase [ubiquinone] 1 alpha subcomplex subunit 2</fullName>
    </recommendedName>
    <alternativeName>
        <fullName evidence="11">Complex I-B8</fullName>
    </alternativeName>
    <alternativeName>
        <fullName evidence="12">NADH-ubiquinone oxidoreductase B8 subunit</fullName>
    </alternativeName>
</protein>
<dbReference type="InterPro" id="IPR016464">
    <property type="entry name" value="NADH_Ub_cplx-1_asu_su-2"/>
</dbReference>
<dbReference type="OrthoDB" id="10250268at2759"/>
<keyword evidence="15" id="KW-1185">Reference proteome</keyword>
<dbReference type="InterPro" id="IPR007741">
    <property type="entry name" value="Ribosomal_mL43/mS25/NADH_DH"/>
</dbReference>
<evidence type="ECO:0000256" key="9">
    <source>
        <dbReference type="ARBA" id="ARBA00023128"/>
    </source>
</evidence>
<evidence type="ECO:0000313" key="14">
    <source>
        <dbReference type="EMBL" id="KAF6034949.1"/>
    </source>
</evidence>
<reference evidence="14" key="1">
    <citation type="submission" date="2020-06" db="EMBL/GenBank/DDBJ databases">
        <title>Draft genome of Bugula neritina, a colonial animal packing powerful symbionts and potential medicines.</title>
        <authorList>
            <person name="Rayko M."/>
        </authorList>
    </citation>
    <scope>NUCLEOTIDE SEQUENCE [LARGE SCALE GENOMIC DNA]</scope>
    <source>
        <strain evidence="14">Kwan_BN1</strain>
    </source>
</reference>
<dbReference type="Proteomes" id="UP000593567">
    <property type="component" value="Unassembled WGS sequence"/>
</dbReference>